<evidence type="ECO:0000313" key="2">
    <source>
        <dbReference type="Proteomes" id="UP000036681"/>
    </source>
</evidence>
<proteinExistence type="predicted"/>
<name>A0A9J2P4E8_ASCLU</name>
<sequence>MSLTSRLIRCLMPVQARTAFSAAPQCTTGIEHAEELKKKELGPSRLPQPSNKVPAVEPRVTKK</sequence>
<feature type="region of interest" description="Disordered" evidence="1">
    <location>
        <begin position="35"/>
        <end position="63"/>
    </location>
</feature>
<evidence type="ECO:0000256" key="1">
    <source>
        <dbReference type="SAM" id="MobiDB-lite"/>
    </source>
</evidence>
<keyword evidence="2" id="KW-1185">Reference proteome</keyword>
<reference evidence="3" key="1">
    <citation type="submission" date="2023-03" db="UniProtKB">
        <authorList>
            <consortium name="WormBaseParasite"/>
        </authorList>
    </citation>
    <scope>IDENTIFICATION</scope>
</reference>
<protein>
    <submittedName>
        <fullName evidence="3">Uncharacterized protein</fullName>
    </submittedName>
</protein>
<dbReference type="WBParaSite" id="ALUE_0000475001-mRNA-1">
    <property type="protein sequence ID" value="ALUE_0000475001-mRNA-1"/>
    <property type="gene ID" value="ALUE_0000475001"/>
</dbReference>
<dbReference type="AlphaFoldDB" id="A0A9J2P4E8"/>
<dbReference type="Proteomes" id="UP000036681">
    <property type="component" value="Unplaced"/>
</dbReference>
<accession>A0A9J2P4E8</accession>
<organism evidence="2 3">
    <name type="scientific">Ascaris lumbricoides</name>
    <name type="common">Giant roundworm</name>
    <dbReference type="NCBI Taxonomy" id="6252"/>
    <lineage>
        <taxon>Eukaryota</taxon>
        <taxon>Metazoa</taxon>
        <taxon>Ecdysozoa</taxon>
        <taxon>Nematoda</taxon>
        <taxon>Chromadorea</taxon>
        <taxon>Rhabditida</taxon>
        <taxon>Spirurina</taxon>
        <taxon>Ascaridomorpha</taxon>
        <taxon>Ascaridoidea</taxon>
        <taxon>Ascarididae</taxon>
        <taxon>Ascaris</taxon>
    </lineage>
</organism>
<evidence type="ECO:0000313" key="3">
    <source>
        <dbReference type="WBParaSite" id="ALUE_0000475001-mRNA-1"/>
    </source>
</evidence>